<organism evidence="3 4">
    <name type="scientific">Notoacmeibacter marinus</name>
    <dbReference type="NCBI Taxonomy" id="1876515"/>
    <lineage>
        <taxon>Bacteria</taxon>
        <taxon>Pseudomonadati</taxon>
        <taxon>Pseudomonadota</taxon>
        <taxon>Alphaproteobacteria</taxon>
        <taxon>Hyphomicrobiales</taxon>
        <taxon>Notoacmeibacteraceae</taxon>
        <taxon>Notoacmeibacter</taxon>
    </lineage>
</organism>
<dbReference type="InterPro" id="IPR010221">
    <property type="entry name" value="VCBS_dom"/>
</dbReference>
<keyword evidence="4" id="KW-1185">Reference proteome</keyword>
<dbReference type="GO" id="GO:0005509">
    <property type="term" value="F:calcium ion binding"/>
    <property type="evidence" value="ECO:0007669"/>
    <property type="project" value="InterPro"/>
</dbReference>
<protein>
    <recommendedName>
        <fullName evidence="2">Cadherin domain-containing protein</fullName>
    </recommendedName>
</protein>
<dbReference type="CDD" id="cd11304">
    <property type="entry name" value="Cadherin_repeat"/>
    <property type="match status" value="1"/>
</dbReference>
<comment type="caution">
    <text evidence="3">The sequence shown here is derived from an EMBL/GenBank/DDBJ whole genome shotgun (WGS) entry which is preliminary data.</text>
</comment>
<dbReference type="SUPFAM" id="SSF49313">
    <property type="entry name" value="Cadherin-like"/>
    <property type="match status" value="2"/>
</dbReference>
<name>A0A231V0J5_9HYPH</name>
<reference evidence="4" key="1">
    <citation type="journal article" date="2017" name="Int. J. Syst. Evol. Microbiol.">
        <title>Notoacmeibacter marinus gen. nov., sp. nov., isolated from the gut of a limpet and proposal of Notoacmeibacteraceae fam. nov. in the order Rhizobiales of the class Alphaproteobacteria.</title>
        <authorList>
            <person name="Huang Z."/>
            <person name="Guo F."/>
            <person name="Lai Q."/>
        </authorList>
    </citation>
    <scope>NUCLEOTIDE SEQUENCE [LARGE SCALE GENOMIC DNA]</scope>
    <source>
        <strain evidence="4">XMTR2A4</strain>
    </source>
</reference>
<dbReference type="GO" id="GO:0007156">
    <property type="term" value="P:homophilic cell adhesion via plasma membrane adhesion molecules"/>
    <property type="evidence" value="ECO:0007669"/>
    <property type="project" value="InterPro"/>
</dbReference>
<dbReference type="InterPro" id="IPR015919">
    <property type="entry name" value="Cadherin-like_sf"/>
</dbReference>
<feature type="region of interest" description="Disordered" evidence="1">
    <location>
        <begin position="1054"/>
        <end position="1077"/>
    </location>
</feature>
<evidence type="ECO:0000313" key="3">
    <source>
        <dbReference type="EMBL" id="OXT01702.1"/>
    </source>
</evidence>
<dbReference type="Pfam" id="PF17963">
    <property type="entry name" value="Big_9"/>
    <property type="match status" value="2"/>
</dbReference>
<gene>
    <name evidence="3" type="ORF">B7H23_01705</name>
</gene>
<dbReference type="AlphaFoldDB" id="A0A231V0J5"/>
<sequence length="1253" mass="128117">MFWTKRPIGGLTEDLWLEEKPLALEPRILLDAAMAETAVALHDAGDGSGPAGSHGDTALLNALGAFSAPASQPEIVVDADGSGTDASGLYVATYYENGDPVAVSDSDIRITADSGVAHAIVTLTNAESTDKLEVSIPNSLGIGAYRSLGAGTITFYLSGDATNAQWAEALQHIRFRADSEDPSDTQRLISLQIQDKTGAFSPIVTTAIDVVPVEDKPVVDLDPGDRTVIGIDYRGVFVEGDDPVSVGHPTGGVSIVDVDDAEITSLRVTLTNAADGDALLFSGVLPLALSIDPSSTSTDMLITGSASKSIYQDVLEAVRFTNTSDDPDTTTRQIHVSVDDDTTDSPTAKAFIEVQGRNDPPVLVSPIDDQLAVDADGIGTISVAAVFTDVDDGALTYSLGADAPNWLAIDVTTGLVSNNASIPIDASQQTNRTGNPPGTYTVMVTATDQGGATATDTFDIVVTNPEPVATADRFTISEDDGVLAGNVMADNGGGADADPDGDPLSVTAVAGDASHVGQTIAGSGGGLFTIQPDGGFTFDGNGDFQHLSDGQSAVSWVTYRITDADGASSATLVEVTVQGANDSPTTNGDIADRIGWDSETVAPVDLSVFFADIDSGDSLIFSGTGLPPGLVIDPATGVLSGTLAANASQTGNAGAPTDGLYSVTVTATDKAGETAAQSFLYKIGNPDPIATDDTLVVTDQGAGSINLITGDTGNGVDTDPDGDAPLTLAAIDGNESLIGTSFAGTGGGLFTVAANGTFSFDTNGDFTSLPKGDSVTTSFTYRLSDGEGGASIATVTVVVVGENQPPEPRDPSGGTPGDPTAYIPVQSLLDGQTAPALDLTPFASDPDRGDTLTFTIDEAALPDGLSFDGTTITGTISPDASQSGTDPLRPGIYSIPLTVTDSHGASFSTWVVYDVSNVPPIAADNSSSGDAVVVQSGNVITDADGPDRDGPPDADPLIVTQIVPVDPASGKPLIDPTTNLPFAPIDMPASGSAAVSLAYGELTMAADGSWQFVPNAKAGDLPPGTSSELAIAYRIDDGQGGTDTAVLTILIEVDGDGAGKPPEDPDDPGADADGGLELSSGKTLGILDVVDGNQTFLEALLQRQRDLSEGDAALYRGAEADVATGGGPADKLTVRSLVWRDTVYVELLGPVTQWSATDGTGQNLPAWIRQTDTNLIAIASGHEQGANSIVVKAAMQDGRVFSLPVRVDQTTGDISLGQIGETALADRPLSDQLAFDRDRADADHDALLQALER</sequence>
<dbReference type="SMART" id="SM00736">
    <property type="entry name" value="CADG"/>
    <property type="match status" value="2"/>
</dbReference>
<dbReference type="InterPro" id="IPR013783">
    <property type="entry name" value="Ig-like_fold"/>
</dbReference>
<dbReference type="Gene3D" id="2.60.40.10">
    <property type="entry name" value="Immunoglobulins"/>
    <property type="match status" value="3"/>
</dbReference>
<dbReference type="NCBIfam" id="TIGR01965">
    <property type="entry name" value="VCBS_repeat"/>
    <property type="match status" value="2"/>
</dbReference>
<dbReference type="PANTHER" id="PTHR14139">
    <property type="entry name" value="CALSYNTENIN"/>
    <property type="match status" value="1"/>
</dbReference>
<dbReference type="Pfam" id="PF05345">
    <property type="entry name" value="He_PIG"/>
    <property type="match status" value="3"/>
</dbReference>
<evidence type="ECO:0000256" key="1">
    <source>
        <dbReference type="SAM" id="MobiDB-lite"/>
    </source>
</evidence>
<feature type="domain" description="Cadherin" evidence="2">
    <location>
        <begin position="372"/>
        <end position="474"/>
    </location>
</feature>
<dbReference type="InterPro" id="IPR002126">
    <property type="entry name" value="Cadherin-like_dom"/>
</dbReference>
<dbReference type="PROSITE" id="PS50268">
    <property type="entry name" value="CADHERIN_2"/>
    <property type="match status" value="1"/>
</dbReference>
<dbReference type="PANTHER" id="PTHR14139:SF2">
    <property type="entry name" value="CALSYNTENIN-1"/>
    <property type="match status" value="1"/>
</dbReference>
<dbReference type="RefSeq" id="WP_094075672.1">
    <property type="nucleotide sequence ID" value="NZ_NBYO01000001.1"/>
</dbReference>
<evidence type="ECO:0000259" key="2">
    <source>
        <dbReference type="PROSITE" id="PS50268"/>
    </source>
</evidence>
<dbReference type="GO" id="GO:0016020">
    <property type="term" value="C:membrane"/>
    <property type="evidence" value="ECO:0007669"/>
    <property type="project" value="InterPro"/>
</dbReference>
<accession>A0A231V0J5</accession>
<evidence type="ECO:0000313" key="4">
    <source>
        <dbReference type="Proteomes" id="UP000215405"/>
    </source>
</evidence>
<dbReference type="InterPro" id="IPR006644">
    <property type="entry name" value="Cadg"/>
</dbReference>
<dbReference type="EMBL" id="NBYO01000001">
    <property type="protein sequence ID" value="OXT01702.1"/>
    <property type="molecule type" value="Genomic_DNA"/>
</dbReference>
<proteinExistence type="predicted"/>
<dbReference type="Proteomes" id="UP000215405">
    <property type="component" value="Unassembled WGS sequence"/>
</dbReference>